<gene>
    <name evidence="2" type="ORF">NDU88_004429</name>
</gene>
<name>A0AAV7PCR2_PLEWA</name>
<comment type="caution">
    <text evidence="2">The sequence shown here is derived from an EMBL/GenBank/DDBJ whole genome shotgun (WGS) entry which is preliminary data.</text>
</comment>
<dbReference type="EMBL" id="JANPWB010000011">
    <property type="protein sequence ID" value="KAJ1126016.1"/>
    <property type="molecule type" value="Genomic_DNA"/>
</dbReference>
<dbReference type="AlphaFoldDB" id="A0AAV7PCR2"/>
<organism evidence="2 3">
    <name type="scientific">Pleurodeles waltl</name>
    <name type="common">Iberian ribbed newt</name>
    <dbReference type="NCBI Taxonomy" id="8319"/>
    <lineage>
        <taxon>Eukaryota</taxon>
        <taxon>Metazoa</taxon>
        <taxon>Chordata</taxon>
        <taxon>Craniata</taxon>
        <taxon>Vertebrata</taxon>
        <taxon>Euteleostomi</taxon>
        <taxon>Amphibia</taxon>
        <taxon>Batrachia</taxon>
        <taxon>Caudata</taxon>
        <taxon>Salamandroidea</taxon>
        <taxon>Salamandridae</taxon>
        <taxon>Pleurodelinae</taxon>
        <taxon>Pleurodeles</taxon>
    </lineage>
</organism>
<evidence type="ECO:0000313" key="3">
    <source>
        <dbReference type="Proteomes" id="UP001066276"/>
    </source>
</evidence>
<sequence>MRECRLGSSPRKRELACSRAGVAPRGDDNQPLSSVILHPSKLKTVSGSLVQKINATSTTKRLLNEIKRRYGLRKKLREDYSKAQQHSKGTGPGYLLELNLSKVELKV</sequence>
<dbReference type="Proteomes" id="UP001066276">
    <property type="component" value="Chromosome 7"/>
</dbReference>
<feature type="compositionally biased region" description="Basic and acidic residues" evidence="1">
    <location>
        <begin position="1"/>
        <end position="16"/>
    </location>
</feature>
<keyword evidence="3" id="KW-1185">Reference proteome</keyword>
<reference evidence="2" key="1">
    <citation type="journal article" date="2022" name="bioRxiv">
        <title>Sequencing and chromosome-scale assembly of the giantPleurodeles waltlgenome.</title>
        <authorList>
            <person name="Brown T."/>
            <person name="Elewa A."/>
            <person name="Iarovenko S."/>
            <person name="Subramanian E."/>
            <person name="Araus A.J."/>
            <person name="Petzold A."/>
            <person name="Susuki M."/>
            <person name="Suzuki K.-i.T."/>
            <person name="Hayashi T."/>
            <person name="Toyoda A."/>
            <person name="Oliveira C."/>
            <person name="Osipova E."/>
            <person name="Leigh N.D."/>
            <person name="Simon A."/>
            <person name="Yun M.H."/>
        </authorList>
    </citation>
    <scope>NUCLEOTIDE SEQUENCE</scope>
    <source>
        <strain evidence="2">20211129_DDA</strain>
        <tissue evidence="2">Liver</tissue>
    </source>
</reference>
<feature type="region of interest" description="Disordered" evidence="1">
    <location>
        <begin position="1"/>
        <end position="33"/>
    </location>
</feature>
<accession>A0AAV7PCR2</accession>
<evidence type="ECO:0000313" key="2">
    <source>
        <dbReference type="EMBL" id="KAJ1126016.1"/>
    </source>
</evidence>
<proteinExistence type="predicted"/>
<protein>
    <submittedName>
        <fullName evidence="2">Uncharacterized protein</fullName>
    </submittedName>
</protein>
<evidence type="ECO:0000256" key="1">
    <source>
        <dbReference type="SAM" id="MobiDB-lite"/>
    </source>
</evidence>